<gene>
    <name evidence="5" type="ORF">ACFQ16_20845</name>
</gene>
<keyword evidence="6" id="KW-1185">Reference proteome</keyword>
<dbReference type="EMBL" id="JBHTIW010000019">
    <property type="protein sequence ID" value="MFD0922199.1"/>
    <property type="molecule type" value="Genomic_DNA"/>
</dbReference>
<dbReference type="InterPro" id="IPR027383">
    <property type="entry name" value="Znf_put"/>
</dbReference>
<evidence type="ECO:0000256" key="2">
    <source>
        <dbReference type="ARBA" id="ARBA00023163"/>
    </source>
</evidence>
<accession>A0ABW3FZY1</accession>
<evidence type="ECO:0000256" key="1">
    <source>
        <dbReference type="ARBA" id="ARBA00023015"/>
    </source>
</evidence>
<sequence>MRNGIHADVQSRLDAYRRGTLGDVEWVLVRTHLAECGRCRAALARPLVPNRAVPRWVSPPPAPAAGGAGWSVLLGTTLVAVLVVLGVGVALAATAS</sequence>
<keyword evidence="3" id="KW-0812">Transmembrane</keyword>
<protein>
    <submittedName>
        <fullName evidence="5">Zf-HC2 domain-containing protein</fullName>
    </submittedName>
</protein>
<keyword evidence="3" id="KW-1133">Transmembrane helix</keyword>
<dbReference type="InterPro" id="IPR041916">
    <property type="entry name" value="Anti_sigma_zinc_sf"/>
</dbReference>
<keyword evidence="1" id="KW-0805">Transcription regulation</keyword>
<organism evidence="5 6">
    <name type="scientific">Saccharopolyspora rosea</name>
    <dbReference type="NCBI Taxonomy" id="524884"/>
    <lineage>
        <taxon>Bacteria</taxon>
        <taxon>Bacillati</taxon>
        <taxon>Actinomycetota</taxon>
        <taxon>Actinomycetes</taxon>
        <taxon>Pseudonocardiales</taxon>
        <taxon>Pseudonocardiaceae</taxon>
        <taxon>Saccharopolyspora</taxon>
    </lineage>
</organism>
<evidence type="ECO:0000313" key="5">
    <source>
        <dbReference type="EMBL" id="MFD0922199.1"/>
    </source>
</evidence>
<reference evidence="6" key="1">
    <citation type="journal article" date="2019" name="Int. J. Syst. Evol. Microbiol.">
        <title>The Global Catalogue of Microorganisms (GCM) 10K type strain sequencing project: providing services to taxonomists for standard genome sequencing and annotation.</title>
        <authorList>
            <consortium name="The Broad Institute Genomics Platform"/>
            <consortium name="The Broad Institute Genome Sequencing Center for Infectious Disease"/>
            <person name="Wu L."/>
            <person name="Ma J."/>
        </authorList>
    </citation>
    <scope>NUCLEOTIDE SEQUENCE [LARGE SCALE GENOMIC DNA]</scope>
    <source>
        <strain evidence="6">CCUG 56401</strain>
    </source>
</reference>
<feature type="domain" description="Putative zinc-finger" evidence="4">
    <location>
        <begin position="8"/>
        <end position="40"/>
    </location>
</feature>
<dbReference type="RefSeq" id="WP_263249018.1">
    <property type="nucleotide sequence ID" value="NZ_BAABLT010000004.1"/>
</dbReference>
<feature type="transmembrane region" description="Helical" evidence="3">
    <location>
        <begin position="68"/>
        <end position="93"/>
    </location>
</feature>
<name>A0ABW3FZY1_9PSEU</name>
<evidence type="ECO:0000259" key="4">
    <source>
        <dbReference type="Pfam" id="PF13490"/>
    </source>
</evidence>
<dbReference type="Proteomes" id="UP001597018">
    <property type="component" value="Unassembled WGS sequence"/>
</dbReference>
<evidence type="ECO:0000256" key="3">
    <source>
        <dbReference type="SAM" id="Phobius"/>
    </source>
</evidence>
<evidence type="ECO:0000313" key="6">
    <source>
        <dbReference type="Proteomes" id="UP001597018"/>
    </source>
</evidence>
<comment type="caution">
    <text evidence="5">The sequence shown here is derived from an EMBL/GenBank/DDBJ whole genome shotgun (WGS) entry which is preliminary data.</text>
</comment>
<dbReference type="Gene3D" id="1.10.10.1320">
    <property type="entry name" value="Anti-sigma factor, zinc-finger domain"/>
    <property type="match status" value="1"/>
</dbReference>
<keyword evidence="2" id="KW-0804">Transcription</keyword>
<keyword evidence="3" id="KW-0472">Membrane</keyword>
<dbReference type="Pfam" id="PF13490">
    <property type="entry name" value="zf-HC2"/>
    <property type="match status" value="1"/>
</dbReference>
<proteinExistence type="predicted"/>